<feature type="compositionally biased region" description="Low complexity" evidence="2">
    <location>
        <begin position="138"/>
        <end position="152"/>
    </location>
</feature>
<evidence type="ECO:0000256" key="1">
    <source>
        <dbReference type="SAM" id="Coils"/>
    </source>
</evidence>
<gene>
    <name evidence="3" type="ORF">COHA_005945</name>
</gene>
<keyword evidence="4" id="KW-1185">Reference proteome</keyword>
<feature type="region of interest" description="Disordered" evidence="2">
    <location>
        <begin position="117"/>
        <end position="158"/>
    </location>
</feature>
<name>A0AAD5DM45_9CHLO</name>
<feature type="region of interest" description="Disordered" evidence="2">
    <location>
        <begin position="30"/>
        <end position="73"/>
    </location>
</feature>
<protein>
    <submittedName>
        <fullName evidence="3">Uncharacterized protein</fullName>
    </submittedName>
</protein>
<dbReference type="AlphaFoldDB" id="A0AAD5DM45"/>
<accession>A0AAD5DM45</accession>
<evidence type="ECO:0000256" key="2">
    <source>
        <dbReference type="SAM" id="MobiDB-lite"/>
    </source>
</evidence>
<dbReference type="Gene3D" id="1.10.10.60">
    <property type="entry name" value="Homeodomain-like"/>
    <property type="match status" value="1"/>
</dbReference>
<reference evidence="3" key="1">
    <citation type="submission" date="2020-11" db="EMBL/GenBank/DDBJ databases">
        <title>Chlorella ohadii genome sequencing and assembly.</title>
        <authorList>
            <person name="Murik O."/>
            <person name="Treves H."/>
            <person name="Kedem I."/>
            <person name="Shotland Y."/>
            <person name="Kaplan A."/>
        </authorList>
    </citation>
    <scope>NUCLEOTIDE SEQUENCE</scope>
    <source>
        <strain evidence="3">1</strain>
    </source>
</reference>
<feature type="coiled-coil region" evidence="1">
    <location>
        <begin position="74"/>
        <end position="101"/>
    </location>
</feature>
<sequence length="578" mass="60644">MNTPGGGTVTGLAVPAAALPALLQQQQLLRAQAGAGASTSGAMPYKLVPPGGDSPPASSSDAAPAEAAPPPAVKEAALRDVAQLARQLDEEERKQALAADARVVLRVLPGAQAGRATKDGFAVPAPRPPGSRGGGKGSAASGAAGRSRGPSRLSRKPTPDIADQQLLQLPPHTWHPGFESHSGVTVVNVAEAASAPPLPAVVVGEAARTTLPVLVTDPQAQVEFADDPLHSSLDFLHHAARTAGQPPAYSSEAQAAVAAEERLHKERLARAHYARDRRKIGKEAAEATRKSVRIRAVPEVFAPPAVPGEPRGRSKRPPPRPEDATDVNLGREFQAALPAVRPRPAAPSAEEQRFVSRLVCAAGDVPPPHYDAQQTAVLPAASEADRAAAVAAAHEQLTVALGQERAAAMGVLSSGAAAYSQLLNETEEAAFEAGMREFGRTFHTIQAEMLPSRTVFDLQNYYFNVWKLQATPRAKAWYAEKAAEEAAREAEQARLEAAAVAEAEAARQRQEARYKRRMLKEVVQFVKTAARAPEELPNRPTVVARAQRAAKLMGSMNAGEAALVGAEVPAVEVPAATA</sequence>
<comment type="caution">
    <text evidence="3">The sequence shown here is derived from an EMBL/GenBank/DDBJ whole genome shotgun (WGS) entry which is preliminary data.</text>
</comment>
<dbReference type="Proteomes" id="UP001205105">
    <property type="component" value="Unassembled WGS sequence"/>
</dbReference>
<feature type="region of interest" description="Disordered" evidence="2">
    <location>
        <begin position="298"/>
        <end position="327"/>
    </location>
</feature>
<keyword evidence="1" id="KW-0175">Coiled coil</keyword>
<dbReference type="EMBL" id="JADXDR010000083">
    <property type="protein sequence ID" value="KAI7840162.1"/>
    <property type="molecule type" value="Genomic_DNA"/>
</dbReference>
<evidence type="ECO:0000313" key="4">
    <source>
        <dbReference type="Proteomes" id="UP001205105"/>
    </source>
</evidence>
<feature type="compositionally biased region" description="Low complexity" evidence="2">
    <location>
        <begin position="30"/>
        <end position="66"/>
    </location>
</feature>
<organism evidence="3 4">
    <name type="scientific">Chlorella ohadii</name>
    <dbReference type="NCBI Taxonomy" id="2649997"/>
    <lineage>
        <taxon>Eukaryota</taxon>
        <taxon>Viridiplantae</taxon>
        <taxon>Chlorophyta</taxon>
        <taxon>core chlorophytes</taxon>
        <taxon>Trebouxiophyceae</taxon>
        <taxon>Chlorellales</taxon>
        <taxon>Chlorellaceae</taxon>
        <taxon>Chlorella clade</taxon>
        <taxon>Chlorella</taxon>
    </lineage>
</organism>
<proteinExistence type="predicted"/>
<evidence type="ECO:0000313" key="3">
    <source>
        <dbReference type="EMBL" id="KAI7840162.1"/>
    </source>
</evidence>